<dbReference type="EMBL" id="CAJVCH010571476">
    <property type="protein sequence ID" value="CAG7837601.1"/>
    <property type="molecule type" value="Genomic_DNA"/>
</dbReference>
<dbReference type="GO" id="GO:0004222">
    <property type="term" value="F:metalloendopeptidase activity"/>
    <property type="evidence" value="ECO:0007669"/>
    <property type="project" value="InterPro"/>
</dbReference>
<keyword evidence="1" id="KW-0645">Protease</keyword>
<evidence type="ECO:0000256" key="2">
    <source>
        <dbReference type="ARBA" id="ARBA00022723"/>
    </source>
</evidence>
<dbReference type="InterPro" id="IPR001590">
    <property type="entry name" value="Peptidase_M12B"/>
</dbReference>
<keyword evidence="5" id="KW-0482">Metalloprotease</keyword>
<feature type="active site" evidence="8">
    <location>
        <position position="336"/>
    </location>
</feature>
<feature type="binding site" evidence="8">
    <location>
        <position position="339"/>
    </location>
    <ligand>
        <name>Zn(2+)</name>
        <dbReference type="ChEBI" id="CHEBI:29105"/>
        <note>catalytic</note>
    </ligand>
</feature>
<keyword evidence="4 8" id="KW-0862">Zinc</keyword>
<dbReference type="InterPro" id="IPR041645">
    <property type="entry name" value="ADAMTS_CR_2"/>
</dbReference>
<evidence type="ECO:0000259" key="10">
    <source>
        <dbReference type="PROSITE" id="PS50215"/>
    </source>
</evidence>
<comment type="caution">
    <text evidence="8">Lacks conserved residue(s) required for the propagation of feature annotation.</text>
</comment>
<evidence type="ECO:0000256" key="6">
    <source>
        <dbReference type="ARBA" id="ARBA00023157"/>
    </source>
</evidence>
<dbReference type="GO" id="GO:0006509">
    <property type="term" value="P:membrane protein ectodomain proteolysis"/>
    <property type="evidence" value="ECO:0007669"/>
    <property type="project" value="TreeGrafter"/>
</dbReference>
<comment type="caution">
    <text evidence="11">The sequence shown here is derived from an EMBL/GenBank/DDBJ whole genome shotgun (WGS) entry which is preliminary data.</text>
</comment>
<dbReference type="PANTHER" id="PTHR11905:SF159">
    <property type="entry name" value="ADAM METALLOPROTEASE"/>
    <property type="match status" value="1"/>
</dbReference>
<name>A0A8J2Q6Z0_9HEXA</name>
<feature type="chain" id="PRO_5035292578" description="Peptidase M12B domain-containing protein" evidence="9">
    <location>
        <begin position="20"/>
        <end position="491"/>
    </location>
</feature>
<evidence type="ECO:0000313" key="12">
    <source>
        <dbReference type="Proteomes" id="UP000708208"/>
    </source>
</evidence>
<keyword evidence="12" id="KW-1185">Reference proteome</keyword>
<evidence type="ECO:0000256" key="9">
    <source>
        <dbReference type="SAM" id="SignalP"/>
    </source>
</evidence>
<dbReference type="Pfam" id="PF01421">
    <property type="entry name" value="Reprolysin"/>
    <property type="match status" value="1"/>
</dbReference>
<evidence type="ECO:0000256" key="5">
    <source>
        <dbReference type="ARBA" id="ARBA00023049"/>
    </source>
</evidence>
<evidence type="ECO:0000256" key="4">
    <source>
        <dbReference type="ARBA" id="ARBA00022833"/>
    </source>
</evidence>
<evidence type="ECO:0000313" key="11">
    <source>
        <dbReference type="EMBL" id="CAG7837601.1"/>
    </source>
</evidence>
<dbReference type="Pfam" id="PF17771">
    <property type="entry name" value="ADAMTS_CR_2"/>
    <property type="match status" value="1"/>
</dbReference>
<keyword evidence="3" id="KW-0378">Hydrolase</keyword>
<sequence length="491" mass="54569">MMTILFIAFACLCFGRIESKHAAHINLVQTGATFKGAIHVNGYPYQLNLKAAEKSVFSPDFKMIAPEEGPNGETIFRDITPSKQELDEMERNVFTDTLSNAALRIQYEQGELRVHGVLENMHISHDGRSHFALIHENMGPNDPRVRDYVYPPKDSLNERQDAQTRAAPSSQFEVETYYIVDNAMWNQLNGNNAACADYLQMTTRAVNNRYATSDDPSFEFVITGCTAMAKPSQQASFMDVCPGGTKGTYDMDCTLAKFSEYMVKNKGSFKKHDLSPLMSGAEWETKNATDGTWSSDTVGLAYIKGACNINSRRSLMVSVNQDRGAVYAGTMTLAHEVAHGLGAYHDGDKDSKPCPWKDGYIMSYDGWGTANKLFFSSCSLASMKAYANSASGACMHAQNEPAASWPAAKKDLGDVYTLSEQCQMLMGRDDASAYAKAKPDEQCRNLRCSYKEKCNNSNKMCNWWQEMNSPAFDNSVCDTNKRCYNGDCVTR</sequence>
<keyword evidence="2 8" id="KW-0479">Metal-binding</keyword>
<dbReference type="GO" id="GO:0046872">
    <property type="term" value="F:metal ion binding"/>
    <property type="evidence" value="ECO:0007669"/>
    <property type="project" value="UniProtKB-KW"/>
</dbReference>
<dbReference type="OrthoDB" id="10035764at2759"/>
<keyword evidence="9" id="KW-0732">Signal</keyword>
<evidence type="ECO:0000256" key="7">
    <source>
        <dbReference type="ARBA" id="ARBA00023180"/>
    </source>
</evidence>
<dbReference type="PANTHER" id="PTHR11905">
    <property type="entry name" value="ADAM A DISINTEGRIN AND METALLOPROTEASE DOMAIN"/>
    <property type="match status" value="1"/>
</dbReference>
<protein>
    <recommendedName>
        <fullName evidence="10">Peptidase M12B domain-containing protein</fullName>
    </recommendedName>
</protein>
<keyword evidence="6" id="KW-1015">Disulfide bond</keyword>
<accession>A0A8J2Q6Z0</accession>
<dbReference type="AlphaFoldDB" id="A0A8J2Q6Z0"/>
<gene>
    <name evidence="11" type="ORF">AFUS01_LOCUS46690</name>
</gene>
<feature type="domain" description="Peptidase M12B" evidence="10">
    <location>
        <begin position="172"/>
        <end position="399"/>
    </location>
</feature>
<feature type="signal peptide" evidence="9">
    <location>
        <begin position="1"/>
        <end position="19"/>
    </location>
</feature>
<reference evidence="11" key="1">
    <citation type="submission" date="2021-06" db="EMBL/GenBank/DDBJ databases">
        <authorList>
            <person name="Hodson N. C."/>
            <person name="Mongue J. A."/>
            <person name="Jaron S. K."/>
        </authorList>
    </citation>
    <scope>NUCLEOTIDE SEQUENCE</scope>
</reference>
<evidence type="ECO:0000256" key="1">
    <source>
        <dbReference type="ARBA" id="ARBA00022670"/>
    </source>
</evidence>
<evidence type="ECO:0000256" key="8">
    <source>
        <dbReference type="PROSITE-ProRule" id="PRU00276"/>
    </source>
</evidence>
<evidence type="ECO:0000256" key="3">
    <source>
        <dbReference type="ARBA" id="ARBA00022801"/>
    </source>
</evidence>
<dbReference type="PROSITE" id="PS50215">
    <property type="entry name" value="ADAM_MEPRO"/>
    <property type="match status" value="1"/>
</dbReference>
<dbReference type="Proteomes" id="UP000708208">
    <property type="component" value="Unassembled WGS sequence"/>
</dbReference>
<feature type="binding site" evidence="8">
    <location>
        <position position="335"/>
    </location>
    <ligand>
        <name>Zn(2+)</name>
        <dbReference type="ChEBI" id="CHEBI:29105"/>
        <note>catalytic</note>
    </ligand>
</feature>
<proteinExistence type="predicted"/>
<organism evidence="11 12">
    <name type="scientific">Allacma fusca</name>
    <dbReference type="NCBI Taxonomy" id="39272"/>
    <lineage>
        <taxon>Eukaryota</taxon>
        <taxon>Metazoa</taxon>
        <taxon>Ecdysozoa</taxon>
        <taxon>Arthropoda</taxon>
        <taxon>Hexapoda</taxon>
        <taxon>Collembola</taxon>
        <taxon>Symphypleona</taxon>
        <taxon>Sminthuridae</taxon>
        <taxon>Allacma</taxon>
    </lineage>
</organism>
<keyword evidence="7" id="KW-0325">Glycoprotein</keyword>
<feature type="binding site" evidence="8">
    <location>
        <position position="345"/>
    </location>
    <ligand>
        <name>Zn(2+)</name>
        <dbReference type="ChEBI" id="CHEBI:29105"/>
        <note>catalytic</note>
    </ligand>
</feature>